<evidence type="ECO:0000256" key="1">
    <source>
        <dbReference type="SAM" id="MobiDB-lite"/>
    </source>
</evidence>
<reference evidence="2 3" key="1">
    <citation type="submission" date="2024-09" db="EMBL/GenBank/DDBJ databases">
        <title>Chromosome-scale assembly of Riccia sorocarpa.</title>
        <authorList>
            <person name="Paukszto L."/>
        </authorList>
    </citation>
    <scope>NUCLEOTIDE SEQUENCE [LARGE SCALE GENOMIC DNA]</scope>
    <source>
        <strain evidence="2">LP-2024</strain>
        <tissue evidence="2">Aerial parts of the thallus</tissue>
    </source>
</reference>
<dbReference type="AlphaFoldDB" id="A0ABD3HRN2"/>
<evidence type="ECO:0000313" key="2">
    <source>
        <dbReference type="EMBL" id="KAL3694187.1"/>
    </source>
</evidence>
<accession>A0ABD3HRN2</accession>
<dbReference type="EMBL" id="JBJQOH010000003">
    <property type="protein sequence ID" value="KAL3694187.1"/>
    <property type="molecule type" value="Genomic_DNA"/>
</dbReference>
<protein>
    <submittedName>
        <fullName evidence="2">Uncharacterized protein</fullName>
    </submittedName>
</protein>
<name>A0ABD3HRN2_9MARC</name>
<comment type="caution">
    <text evidence="2">The sequence shown here is derived from an EMBL/GenBank/DDBJ whole genome shotgun (WGS) entry which is preliminary data.</text>
</comment>
<organism evidence="2 3">
    <name type="scientific">Riccia sorocarpa</name>
    <dbReference type="NCBI Taxonomy" id="122646"/>
    <lineage>
        <taxon>Eukaryota</taxon>
        <taxon>Viridiplantae</taxon>
        <taxon>Streptophyta</taxon>
        <taxon>Embryophyta</taxon>
        <taxon>Marchantiophyta</taxon>
        <taxon>Marchantiopsida</taxon>
        <taxon>Marchantiidae</taxon>
        <taxon>Marchantiales</taxon>
        <taxon>Ricciaceae</taxon>
        <taxon>Riccia</taxon>
    </lineage>
</organism>
<sequence length="244" mass="27541">MKAMRISVRVMEGTLSGSSKVQSIGRVVVADAERDKTEKSTRRRQSRNCNCYSRISEYSATNVARGSCRSWLTRLLDIYCLRTKPVNIKQYMVDIPLDNLLKDNYEAPKLMLKEYKDPKKSLRYHLSMKMVRQGWSKQRFPRGIWGSVPPLAPLGLLGPDTGLKIQDLPLHPVEDFMSRLNLGPTDSLRSLISQSHQTQALLDLNATNNVRVDSALVEHSRSNGSIPPLPWSYPPVGAVKPEHT</sequence>
<proteinExistence type="predicted"/>
<gene>
    <name evidence="2" type="ORF">R1sor_007838</name>
</gene>
<dbReference type="Proteomes" id="UP001633002">
    <property type="component" value="Unassembled WGS sequence"/>
</dbReference>
<keyword evidence="3" id="KW-1185">Reference proteome</keyword>
<feature type="region of interest" description="Disordered" evidence="1">
    <location>
        <begin position="220"/>
        <end position="244"/>
    </location>
</feature>
<evidence type="ECO:0000313" key="3">
    <source>
        <dbReference type="Proteomes" id="UP001633002"/>
    </source>
</evidence>